<keyword evidence="9" id="KW-0811">Translocation</keyword>
<evidence type="ECO:0000256" key="11">
    <source>
        <dbReference type="SAM" id="Phobius"/>
    </source>
</evidence>
<evidence type="ECO:0000256" key="7">
    <source>
        <dbReference type="ARBA" id="ARBA00022927"/>
    </source>
</evidence>
<dbReference type="GO" id="GO:0015031">
    <property type="term" value="P:protein transport"/>
    <property type="evidence" value="ECO:0007669"/>
    <property type="project" value="UniProtKB-KW"/>
</dbReference>
<keyword evidence="7" id="KW-0653">Protein transport</keyword>
<keyword evidence="6 11" id="KW-0812">Transmembrane</keyword>
<evidence type="ECO:0000256" key="8">
    <source>
        <dbReference type="ARBA" id="ARBA00022989"/>
    </source>
</evidence>
<evidence type="ECO:0000256" key="2">
    <source>
        <dbReference type="ARBA" id="ARBA00006742"/>
    </source>
</evidence>
<gene>
    <name evidence="12" type="ORF">Enr8_35360</name>
</gene>
<keyword evidence="8 11" id="KW-1133">Transmembrane helix</keyword>
<evidence type="ECO:0000256" key="4">
    <source>
        <dbReference type="ARBA" id="ARBA00022448"/>
    </source>
</evidence>
<dbReference type="NCBIfam" id="TIGR00739">
    <property type="entry name" value="yajC"/>
    <property type="match status" value="1"/>
</dbReference>
<dbReference type="Pfam" id="PF02699">
    <property type="entry name" value="YajC"/>
    <property type="match status" value="1"/>
</dbReference>
<dbReference type="SMART" id="SM01323">
    <property type="entry name" value="YajC"/>
    <property type="match status" value="1"/>
</dbReference>
<evidence type="ECO:0000313" key="12">
    <source>
        <dbReference type="EMBL" id="TWT31614.1"/>
    </source>
</evidence>
<keyword evidence="5" id="KW-1003">Cell membrane</keyword>
<comment type="similarity">
    <text evidence="2">Belongs to the YajC family.</text>
</comment>
<keyword evidence="4" id="KW-0813">Transport</keyword>
<dbReference type="PANTHER" id="PTHR33909">
    <property type="entry name" value="SEC TRANSLOCON ACCESSORY COMPLEX SUBUNIT YAJC"/>
    <property type="match status" value="1"/>
</dbReference>
<keyword evidence="13" id="KW-1185">Reference proteome</keyword>
<evidence type="ECO:0000256" key="5">
    <source>
        <dbReference type="ARBA" id="ARBA00022475"/>
    </source>
</evidence>
<proteinExistence type="inferred from homology"/>
<comment type="caution">
    <text evidence="12">The sequence shown here is derived from an EMBL/GenBank/DDBJ whole genome shotgun (WGS) entry which is preliminary data.</text>
</comment>
<comment type="subcellular location">
    <subcellularLocation>
        <location evidence="1">Cell membrane</location>
        <topology evidence="1">Single-pass membrane protein</topology>
    </subcellularLocation>
</comment>
<keyword evidence="10 11" id="KW-0472">Membrane</keyword>
<sequence>MRKPRESKDAVDLTTQFVLFAQAAPQAEGGIADTLLWLIPPALLLAGFFLLMRPEQKKRKEMEDLIANLKKNDRVETIGGIVATVVSVKKDQGEVVVRIDEKTGAEIRLKVRAIARVLDKDKNGNSDQQNEEKASAGS</sequence>
<evidence type="ECO:0000256" key="10">
    <source>
        <dbReference type="ARBA" id="ARBA00023136"/>
    </source>
</evidence>
<dbReference type="EMBL" id="SJPF01000004">
    <property type="protein sequence ID" value="TWT31614.1"/>
    <property type="molecule type" value="Genomic_DNA"/>
</dbReference>
<name>A0A5C5UZ38_9BACT</name>
<feature type="transmembrane region" description="Helical" evidence="11">
    <location>
        <begin position="35"/>
        <end position="52"/>
    </location>
</feature>
<protein>
    <recommendedName>
        <fullName evidence="3">Sec translocon accessory complex subunit YajC</fullName>
    </recommendedName>
</protein>
<evidence type="ECO:0000256" key="6">
    <source>
        <dbReference type="ARBA" id="ARBA00022692"/>
    </source>
</evidence>
<dbReference type="PANTHER" id="PTHR33909:SF1">
    <property type="entry name" value="SEC TRANSLOCON ACCESSORY COMPLEX SUBUNIT YAJC"/>
    <property type="match status" value="1"/>
</dbReference>
<evidence type="ECO:0000313" key="13">
    <source>
        <dbReference type="Proteomes" id="UP000318878"/>
    </source>
</evidence>
<dbReference type="AlphaFoldDB" id="A0A5C5UZ38"/>
<dbReference type="GO" id="GO:0005886">
    <property type="term" value="C:plasma membrane"/>
    <property type="evidence" value="ECO:0007669"/>
    <property type="project" value="UniProtKB-SubCell"/>
</dbReference>
<dbReference type="InterPro" id="IPR003849">
    <property type="entry name" value="Preprotein_translocase_YajC"/>
</dbReference>
<accession>A0A5C5UZ38</accession>
<evidence type="ECO:0000256" key="3">
    <source>
        <dbReference type="ARBA" id="ARBA00014962"/>
    </source>
</evidence>
<reference evidence="12 13" key="1">
    <citation type="submission" date="2019-02" db="EMBL/GenBank/DDBJ databases">
        <title>Deep-cultivation of Planctomycetes and their phenomic and genomic characterization uncovers novel biology.</title>
        <authorList>
            <person name="Wiegand S."/>
            <person name="Jogler M."/>
            <person name="Boedeker C."/>
            <person name="Pinto D."/>
            <person name="Vollmers J."/>
            <person name="Rivas-Marin E."/>
            <person name="Kohn T."/>
            <person name="Peeters S.H."/>
            <person name="Heuer A."/>
            <person name="Rast P."/>
            <person name="Oberbeckmann S."/>
            <person name="Bunk B."/>
            <person name="Jeske O."/>
            <person name="Meyerdierks A."/>
            <person name="Storesund J.E."/>
            <person name="Kallscheuer N."/>
            <person name="Luecker S."/>
            <person name="Lage O.M."/>
            <person name="Pohl T."/>
            <person name="Merkel B.J."/>
            <person name="Hornburger P."/>
            <person name="Mueller R.-W."/>
            <person name="Bruemmer F."/>
            <person name="Labrenz M."/>
            <person name="Spormann A.M."/>
            <person name="Op Den Camp H."/>
            <person name="Overmann J."/>
            <person name="Amann R."/>
            <person name="Jetten M.S.M."/>
            <person name="Mascher T."/>
            <person name="Medema M.H."/>
            <person name="Devos D.P."/>
            <person name="Kaster A.-K."/>
            <person name="Ovreas L."/>
            <person name="Rohde M."/>
            <person name="Galperin M.Y."/>
            <person name="Jogler C."/>
        </authorList>
    </citation>
    <scope>NUCLEOTIDE SEQUENCE [LARGE SCALE GENOMIC DNA]</scope>
    <source>
        <strain evidence="12 13">Enr8</strain>
    </source>
</reference>
<organism evidence="12 13">
    <name type="scientific">Blastopirellula retiformator</name>
    <dbReference type="NCBI Taxonomy" id="2527970"/>
    <lineage>
        <taxon>Bacteria</taxon>
        <taxon>Pseudomonadati</taxon>
        <taxon>Planctomycetota</taxon>
        <taxon>Planctomycetia</taxon>
        <taxon>Pirellulales</taxon>
        <taxon>Pirellulaceae</taxon>
        <taxon>Blastopirellula</taxon>
    </lineage>
</organism>
<dbReference type="Proteomes" id="UP000318878">
    <property type="component" value="Unassembled WGS sequence"/>
</dbReference>
<evidence type="ECO:0000256" key="9">
    <source>
        <dbReference type="ARBA" id="ARBA00023010"/>
    </source>
</evidence>
<evidence type="ECO:0000256" key="1">
    <source>
        <dbReference type="ARBA" id="ARBA00004162"/>
    </source>
</evidence>